<accession>A0A5S3PF73</accession>
<dbReference type="EMBL" id="VANS01000002">
    <property type="protein sequence ID" value="TMM52687.1"/>
    <property type="molecule type" value="Genomic_DNA"/>
</dbReference>
<dbReference type="InterPro" id="IPR046766">
    <property type="entry name" value="Bact_hydrolase"/>
</dbReference>
<keyword evidence="2" id="KW-1185">Reference proteome</keyword>
<dbReference type="OrthoDB" id="1092674at2"/>
<comment type="caution">
    <text evidence="1">The sequence shown here is derived from an EMBL/GenBank/DDBJ whole genome shotgun (WGS) entry which is preliminary data.</text>
</comment>
<evidence type="ECO:0000313" key="1">
    <source>
        <dbReference type="EMBL" id="TMM52687.1"/>
    </source>
</evidence>
<gene>
    <name evidence="1" type="ORF">FDT80_10490</name>
</gene>
<organism evidence="1 2">
    <name type="scientific">Sulfitobacter sabulilitoris</name>
    <dbReference type="NCBI Taxonomy" id="2562655"/>
    <lineage>
        <taxon>Bacteria</taxon>
        <taxon>Pseudomonadati</taxon>
        <taxon>Pseudomonadota</taxon>
        <taxon>Alphaproteobacteria</taxon>
        <taxon>Rhodobacterales</taxon>
        <taxon>Roseobacteraceae</taxon>
        <taxon>Sulfitobacter</taxon>
    </lineage>
</organism>
<proteinExistence type="predicted"/>
<evidence type="ECO:0000313" key="2">
    <source>
        <dbReference type="Proteomes" id="UP000309550"/>
    </source>
</evidence>
<dbReference type="Pfam" id="PF20603">
    <property type="entry name" value="Bact_hydrolase"/>
    <property type="match status" value="1"/>
</dbReference>
<reference evidence="1 2" key="1">
    <citation type="submission" date="2019-05" db="EMBL/GenBank/DDBJ databases">
        <title>Sulfitobacter sabulilitoris sp. nov., isolated from a marine sand.</title>
        <authorList>
            <person name="Yoon J.-H."/>
        </authorList>
    </citation>
    <scope>NUCLEOTIDE SEQUENCE [LARGE SCALE GENOMIC DNA]</scope>
    <source>
        <strain evidence="1 2">HSMS-29</strain>
    </source>
</reference>
<dbReference type="AlphaFoldDB" id="A0A5S3PF73"/>
<protein>
    <submittedName>
        <fullName evidence="1">Uncharacterized protein</fullName>
    </submittedName>
</protein>
<dbReference type="Proteomes" id="UP000309550">
    <property type="component" value="Unassembled WGS sequence"/>
</dbReference>
<dbReference type="RefSeq" id="WP_138662229.1">
    <property type="nucleotide sequence ID" value="NZ_VANS01000002.1"/>
</dbReference>
<name>A0A5S3PF73_9RHOB</name>
<sequence>MQTNALPAYDDTDNLTGCCPRFKPHCWDNQHLHFEDKRFLRAVTHSAMHIPIDMGRVFSRVNTHIEDQDAYDPDDFIVLSRDTSAWNSEHLFSVSKPVAGEEMTTLSGDFITRVFEGAYRKARVWQSEMQKAVEKTGKTPGQVWFFYTTCPRCAKTYGKNYVIGVAEVEDA</sequence>